<dbReference type="SMART" id="SM00881">
    <property type="entry name" value="CoA_binding"/>
    <property type="match status" value="1"/>
</dbReference>
<accession>A0A6J4QNK1</accession>
<proteinExistence type="predicted"/>
<dbReference type="InterPro" id="IPR003781">
    <property type="entry name" value="CoA-bd"/>
</dbReference>
<organism evidence="2">
    <name type="scientific">uncultured Rubrobacteraceae bacterium</name>
    <dbReference type="NCBI Taxonomy" id="349277"/>
    <lineage>
        <taxon>Bacteria</taxon>
        <taxon>Bacillati</taxon>
        <taxon>Actinomycetota</taxon>
        <taxon>Rubrobacteria</taxon>
        <taxon>Rubrobacterales</taxon>
        <taxon>Rubrobacteraceae</taxon>
        <taxon>environmental samples</taxon>
    </lineage>
</organism>
<dbReference type="EMBL" id="CADCVD010000101">
    <property type="protein sequence ID" value="CAA9448941.1"/>
    <property type="molecule type" value="Genomic_DNA"/>
</dbReference>
<sequence length="139" mass="15264">MHKNPNSTEIKRLLEESRNVAVVGLSESPYRTSHAIASTLQRLGYKIFPVNPNLIGPVLGEEPYGSVSEIPERVDIVDVFRRSEKVMPVAEDAVAAGAKVLWMQSGVINEEAAEYAEAHGLTVIMDRCIKVDYASLVGR</sequence>
<name>A0A6J4QNK1_9ACTN</name>
<dbReference type="Gene3D" id="3.40.50.720">
    <property type="entry name" value="NAD(P)-binding Rossmann-like Domain"/>
    <property type="match status" value="1"/>
</dbReference>
<protein>
    <submittedName>
        <fullName evidence="2">Uncharacterized CoA-binding protein YneT</fullName>
    </submittedName>
</protein>
<dbReference type="PANTHER" id="PTHR33303">
    <property type="entry name" value="CYTOPLASMIC PROTEIN-RELATED"/>
    <property type="match status" value="1"/>
</dbReference>
<dbReference type="SUPFAM" id="SSF51735">
    <property type="entry name" value="NAD(P)-binding Rossmann-fold domains"/>
    <property type="match status" value="1"/>
</dbReference>
<evidence type="ECO:0000259" key="1">
    <source>
        <dbReference type="SMART" id="SM00881"/>
    </source>
</evidence>
<dbReference type="InterPro" id="IPR036291">
    <property type="entry name" value="NAD(P)-bd_dom_sf"/>
</dbReference>
<dbReference type="AlphaFoldDB" id="A0A6J4QNK1"/>
<feature type="domain" description="CoA-binding" evidence="1">
    <location>
        <begin position="13"/>
        <end position="107"/>
    </location>
</feature>
<gene>
    <name evidence="2" type="ORF">AVDCRST_MAG37-2127</name>
</gene>
<reference evidence="2" key="1">
    <citation type="submission" date="2020-02" db="EMBL/GenBank/DDBJ databases">
        <authorList>
            <person name="Meier V. D."/>
        </authorList>
    </citation>
    <scope>NUCLEOTIDE SEQUENCE</scope>
    <source>
        <strain evidence="2">AVDCRST_MAG37</strain>
    </source>
</reference>
<evidence type="ECO:0000313" key="2">
    <source>
        <dbReference type="EMBL" id="CAA9448941.1"/>
    </source>
</evidence>
<dbReference type="PANTHER" id="PTHR33303:SF2">
    <property type="entry name" value="COA-BINDING DOMAIN-CONTAINING PROTEIN"/>
    <property type="match status" value="1"/>
</dbReference>
<dbReference type="Pfam" id="PF13380">
    <property type="entry name" value="CoA_binding_2"/>
    <property type="match status" value="1"/>
</dbReference>